<keyword evidence="2 3" id="KW-0464">Manganese</keyword>
<feature type="domain" description="Adenine deaminase C-terminal" evidence="5">
    <location>
        <begin position="422"/>
        <end position="587"/>
    </location>
</feature>
<sequence>MRIQPKDKKALIEAALGKRECHLVIENANILNLFTGEIYEGDVGIYNGFIAHIECNPDGNVEKKKIKGKEYYDAKGMYLIPGLIDAHIHIESTMMTPRNFAKAVIPHGTTTAVTDPHEIANVLGIEGVKYMHECSKGVPMRQYILAPSCVPAVPGKENAGAEFLRKEIEELFSLDRIIGLGEVMDFLGVINNNPRMVEILAAAEEKGLFIQGHAPFLDGRALSAYLCAGPVSDHESRSQKEVRDKLRVGMYVDARESSISKDIKSLVAGAKDFRYLDNLTVCTDDREPEDIVEAGHVNDVIKQAVLGGLHPIDAIRCATFNSARELGINNLGAIAPGYVADLIITESLEDIKPKAVFFEGDLVAEEGKLAVDMEFMDFEVENRNTVYVKDLTLEDFRIKAPIKEGKVRVNVINYTSLLFSPTKLNTEEIEVKDGYLDISKDENLKFAIVVNRHNGFDTKAYAIIRNFGTKEGAVGSTVSHDCHNITIVYDKPENALMVFNDLKATGGGISCAKDGEALNHLALPVAGLISTKPCEELAKECGSMKDTLRELGLKETPNPLLRIATLALPVIPEVKMSDLGMIEVATQNIIPLFAE</sequence>
<dbReference type="Proteomes" id="UP000726170">
    <property type="component" value="Unassembled WGS sequence"/>
</dbReference>
<comment type="caution">
    <text evidence="6">The sequence shown here is derived from an EMBL/GenBank/DDBJ whole genome shotgun (WGS) entry which is preliminary data.</text>
</comment>
<keyword evidence="7" id="KW-1185">Reference proteome</keyword>
<dbReference type="Pfam" id="PF13382">
    <property type="entry name" value="Adenine_deam_C"/>
    <property type="match status" value="1"/>
</dbReference>
<dbReference type="Pfam" id="PF01979">
    <property type="entry name" value="Amidohydro_1"/>
    <property type="match status" value="1"/>
</dbReference>
<name>A0ABS6ELG1_9CLOT</name>
<protein>
    <recommendedName>
        <fullName evidence="3">Adenine deaminase</fullName>
        <shortName evidence="3">Adenase</shortName>
        <shortName evidence="3">Adenine aminase</shortName>
        <ecNumber evidence="3">3.5.4.2</ecNumber>
    </recommendedName>
</protein>
<evidence type="ECO:0000259" key="5">
    <source>
        <dbReference type="Pfam" id="PF13382"/>
    </source>
</evidence>
<feature type="domain" description="Amidohydrolase-related" evidence="4">
    <location>
        <begin position="78"/>
        <end position="363"/>
    </location>
</feature>
<keyword evidence="1 3" id="KW-0378">Hydrolase</keyword>
<evidence type="ECO:0000313" key="7">
    <source>
        <dbReference type="Proteomes" id="UP000726170"/>
    </source>
</evidence>
<dbReference type="RefSeq" id="WP_216440465.1">
    <property type="nucleotide sequence ID" value="NZ_JAHLQF010000004.1"/>
</dbReference>
<dbReference type="PANTHER" id="PTHR11113:SF2">
    <property type="entry name" value="ADENINE DEAMINASE"/>
    <property type="match status" value="1"/>
</dbReference>
<comment type="catalytic activity">
    <reaction evidence="3">
        <text>adenine + H2O + H(+) = hypoxanthine + NH4(+)</text>
        <dbReference type="Rhea" id="RHEA:23688"/>
        <dbReference type="ChEBI" id="CHEBI:15377"/>
        <dbReference type="ChEBI" id="CHEBI:15378"/>
        <dbReference type="ChEBI" id="CHEBI:16708"/>
        <dbReference type="ChEBI" id="CHEBI:17368"/>
        <dbReference type="ChEBI" id="CHEBI:28938"/>
        <dbReference type="EC" id="3.5.4.2"/>
    </reaction>
</comment>
<organism evidence="6 7">
    <name type="scientific">Clostridium mobile</name>
    <dbReference type="NCBI Taxonomy" id="2841512"/>
    <lineage>
        <taxon>Bacteria</taxon>
        <taxon>Bacillati</taxon>
        <taxon>Bacillota</taxon>
        <taxon>Clostridia</taxon>
        <taxon>Eubacteriales</taxon>
        <taxon>Clostridiaceae</taxon>
        <taxon>Clostridium</taxon>
    </lineage>
</organism>
<dbReference type="EC" id="3.5.4.2" evidence="3"/>
<dbReference type="GO" id="GO:0000034">
    <property type="term" value="F:adenine deaminase activity"/>
    <property type="evidence" value="ECO:0007669"/>
    <property type="project" value="UniProtKB-EC"/>
</dbReference>
<evidence type="ECO:0000256" key="1">
    <source>
        <dbReference type="ARBA" id="ARBA00022801"/>
    </source>
</evidence>
<evidence type="ECO:0000259" key="4">
    <source>
        <dbReference type="Pfam" id="PF01979"/>
    </source>
</evidence>
<gene>
    <name evidence="3 6" type="primary">ade</name>
    <name evidence="6" type="ORF">KQI86_16200</name>
</gene>
<dbReference type="NCBIfam" id="TIGR01178">
    <property type="entry name" value="ade"/>
    <property type="match status" value="1"/>
</dbReference>
<dbReference type="InterPro" id="IPR026912">
    <property type="entry name" value="Adenine_deam_C"/>
</dbReference>
<evidence type="ECO:0000313" key="6">
    <source>
        <dbReference type="EMBL" id="MBU5485863.1"/>
    </source>
</evidence>
<dbReference type="HAMAP" id="MF_01518">
    <property type="entry name" value="Adenine_deamin"/>
    <property type="match status" value="1"/>
</dbReference>
<evidence type="ECO:0000256" key="3">
    <source>
        <dbReference type="HAMAP-Rule" id="MF_01518"/>
    </source>
</evidence>
<comment type="similarity">
    <text evidence="3">Belongs to the metallo-dependent hydrolases superfamily. Adenine deaminase family.</text>
</comment>
<comment type="cofactor">
    <cofactor evidence="3">
        <name>Mn(2+)</name>
        <dbReference type="ChEBI" id="CHEBI:29035"/>
    </cofactor>
</comment>
<reference evidence="6 7" key="1">
    <citation type="submission" date="2021-06" db="EMBL/GenBank/DDBJ databases">
        <authorList>
            <person name="Sun Q."/>
            <person name="Li D."/>
        </authorList>
    </citation>
    <scope>NUCLEOTIDE SEQUENCE [LARGE SCALE GENOMIC DNA]</scope>
    <source>
        <strain evidence="6 7">MSJ-11</strain>
    </source>
</reference>
<dbReference type="PANTHER" id="PTHR11113">
    <property type="entry name" value="N-ACETYLGLUCOSAMINE-6-PHOSPHATE DEACETYLASE"/>
    <property type="match status" value="1"/>
</dbReference>
<proteinExistence type="inferred from homology"/>
<dbReference type="EMBL" id="JAHLQF010000004">
    <property type="protein sequence ID" value="MBU5485863.1"/>
    <property type="molecule type" value="Genomic_DNA"/>
</dbReference>
<accession>A0ABS6ELG1</accession>
<dbReference type="InterPro" id="IPR006680">
    <property type="entry name" value="Amidohydro-rel"/>
</dbReference>
<dbReference type="InterPro" id="IPR006679">
    <property type="entry name" value="Adenine_deam"/>
</dbReference>
<evidence type="ECO:0000256" key="2">
    <source>
        <dbReference type="ARBA" id="ARBA00023211"/>
    </source>
</evidence>